<accession>A0A6V7X2K1</accession>
<protein>
    <submittedName>
        <fullName evidence="1">Uncharacterized protein</fullName>
    </submittedName>
</protein>
<proteinExistence type="predicted"/>
<evidence type="ECO:0000313" key="2">
    <source>
        <dbReference type="Proteomes" id="UP000580250"/>
    </source>
</evidence>
<organism evidence="1 2">
    <name type="scientific">Meloidogyne enterolobii</name>
    <name type="common">Root-knot nematode worm</name>
    <name type="synonym">Meloidogyne mayaguensis</name>
    <dbReference type="NCBI Taxonomy" id="390850"/>
    <lineage>
        <taxon>Eukaryota</taxon>
        <taxon>Metazoa</taxon>
        <taxon>Ecdysozoa</taxon>
        <taxon>Nematoda</taxon>
        <taxon>Chromadorea</taxon>
        <taxon>Rhabditida</taxon>
        <taxon>Tylenchina</taxon>
        <taxon>Tylenchomorpha</taxon>
        <taxon>Tylenchoidea</taxon>
        <taxon>Meloidogynidae</taxon>
        <taxon>Meloidogyninae</taxon>
        <taxon>Meloidogyne</taxon>
    </lineage>
</organism>
<name>A0A6V7X2K1_MELEN</name>
<comment type="caution">
    <text evidence="1">The sequence shown here is derived from an EMBL/GenBank/DDBJ whole genome shotgun (WGS) entry which is preliminary data.</text>
</comment>
<evidence type="ECO:0000313" key="1">
    <source>
        <dbReference type="EMBL" id="CAD2193546.1"/>
    </source>
</evidence>
<dbReference type="AlphaFoldDB" id="A0A6V7X2K1"/>
<sequence>MKNKYFLEFIKNEIVENKNEKRLIKIRKRLEKMFGLARVAILSERFPEIFGNLVKLDNIIVDLYKIKFTPKEVNTIDWKNWNVLDYFIYKEWEIKKHEEILKEIEENEGF</sequence>
<dbReference type="Proteomes" id="UP000580250">
    <property type="component" value="Unassembled WGS sequence"/>
</dbReference>
<gene>
    <name evidence="1" type="ORF">MENT_LOCUS46505</name>
</gene>
<reference evidence="1 2" key="1">
    <citation type="submission" date="2020-08" db="EMBL/GenBank/DDBJ databases">
        <authorList>
            <person name="Koutsovoulos G."/>
            <person name="Danchin GJ E."/>
        </authorList>
    </citation>
    <scope>NUCLEOTIDE SEQUENCE [LARGE SCALE GENOMIC DNA]</scope>
</reference>
<dbReference type="EMBL" id="CAJEWN010001039">
    <property type="protein sequence ID" value="CAD2193546.1"/>
    <property type="molecule type" value="Genomic_DNA"/>
</dbReference>